<feature type="transmembrane region" description="Helical" evidence="1">
    <location>
        <begin position="20"/>
        <end position="40"/>
    </location>
</feature>
<dbReference type="AlphaFoldDB" id="A0A660KSB8"/>
<evidence type="ECO:0000256" key="1">
    <source>
        <dbReference type="SAM" id="Phobius"/>
    </source>
</evidence>
<proteinExistence type="predicted"/>
<keyword evidence="1" id="KW-1133">Transmembrane helix</keyword>
<evidence type="ECO:0000313" key="3">
    <source>
        <dbReference type="Proteomes" id="UP000327013"/>
    </source>
</evidence>
<dbReference type="EMBL" id="CM017324">
    <property type="protein sequence ID" value="KAE8038288.1"/>
    <property type="molecule type" value="Genomic_DNA"/>
</dbReference>
<organism evidence="2 3">
    <name type="scientific">Carpinus fangiana</name>
    <dbReference type="NCBI Taxonomy" id="176857"/>
    <lineage>
        <taxon>Eukaryota</taxon>
        <taxon>Viridiplantae</taxon>
        <taxon>Streptophyta</taxon>
        <taxon>Embryophyta</taxon>
        <taxon>Tracheophyta</taxon>
        <taxon>Spermatophyta</taxon>
        <taxon>Magnoliopsida</taxon>
        <taxon>eudicotyledons</taxon>
        <taxon>Gunneridae</taxon>
        <taxon>Pentapetalae</taxon>
        <taxon>rosids</taxon>
        <taxon>fabids</taxon>
        <taxon>Fagales</taxon>
        <taxon>Betulaceae</taxon>
        <taxon>Carpinus</taxon>
    </lineage>
</organism>
<evidence type="ECO:0000313" key="2">
    <source>
        <dbReference type="EMBL" id="KAE8038288.1"/>
    </source>
</evidence>
<dbReference type="Proteomes" id="UP000327013">
    <property type="component" value="Chromosome 4"/>
</dbReference>
<gene>
    <name evidence="2" type="ORF">FH972_010813</name>
</gene>
<name>A0A660KSB8_9ROSI</name>
<keyword evidence="1" id="KW-0472">Membrane</keyword>
<accession>A0A660KSB8</accession>
<keyword evidence="1" id="KW-0812">Transmembrane</keyword>
<sequence length="98" mass="10873">MGWTSSNKDEATEKHMGLSKMVQILLFLVVFVAGVVIGLATTKSPRRPIYIPGNSYAPWTEQKVESGSIFCQSPYGFNQRLVAHLSALVQLRKPHNAK</sequence>
<reference evidence="2 3" key="1">
    <citation type="submission" date="2019-06" db="EMBL/GenBank/DDBJ databases">
        <title>A chromosomal-level reference genome of Carpinus fangiana (Coryloideae, Betulaceae).</title>
        <authorList>
            <person name="Yang X."/>
            <person name="Wang Z."/>
            <person name="Zhang L."/>
            <person name="Hao G."/>
            <person name="Liu J."/>
            <person name="Yang Y."/>
        </authorList>
    </citation>
    <scope>NUCLEOTIDE SEQUENCE [LARGE SCALE GENOMIC DNA]</scope>
    <source>
        <strain evidence="2">Cfa_2016G</strain>
        <tissue evidence="2">Leaf</tissue>
    </source>
</reference>
<protein>
    <submittedName>
        <fullName evidence="2">Uncharacterized protein</fullName>
    </submittedName>
</protein>
<keyword evidence="3" id="KW-1185">Reference proteome</keyword>